<gene>
    <name evidence="1" type="ORF">MRB53_000680</name>
</gene>
<protein>
    <submittedName>
        <fullName evidence="1">Uncharacterized protein</fullName>
    </submittedName>
</protein>
<proteinExistence type="predicted"/>
<organism evidence="1 2">
    <name type="scientific">Persea americana</name>
    <name type="common">Avocado</name>
    <dbReference type="NCBI Taxonomy" id="3435"/>
    <lineage>
        <taxon>Eukaryota</taxon>
        <taxon>Viridiplantae</taxon>
        <taxon>Streptophyta</taxon>
        <taxon>Embryophyta</taxon>
        <taxon>Tracheophyta</taxon>
        <taxon>Spermatophyta</taxon>
        <taxon>Magnoliopsida</taxon>
        <taxon>Magnoliidae</taxon>
        <taxon>Laurales</taxon>
        <taxon>Lauraceae</taxon>
        <taxon>Persea</taxon>
    </lineage>
</organism>
<sequence>MLLLGMVAVGTHGLVDMDRVGGSLLVLSRCMLHVIVSLHDYMTDDNTQRYKVHDLDITVQRIPLSLFPHNFTCFSNRVFLRLGNISTAMEVPNLLLNGFHQCPFQLLQSLMRRTANQYQIPSQKKDKWKESSIADKPFQHSRFRNMYFVPNQLLLLLALLFQILRKKTGKVANQNEKLKISSLCNNPFLHFRFQSKSHISNPPVLLLLLVVFAFQLKPALSLPLNQSHETAIAQSDYRVLLAFKHALVDPRGVLKSWNDSGVVHACSGGWGGIKCAKRRVVSIQLPSKGLSGQISDKIGRLNALQKLSLHDNFIKGQIPLSLGLLPNLRAVSLFNNRLSGSIPPSIGNCPLLRSLDLSRNSLYGVIPDGFANSTKLYRFNLSYNSLTGPIPTSLSHSSSLVFLHLQHNNLSGSIPPSLGRLGVLEEIALNNNNISGSIPEEIGMLNRLRILDLSNNNISGAFSIGLCNLSSLVQLNLENNHLKSQIPEAVEGMRNLSVLVLSRNQLEGQIPSTLGNISGLSRLDISENNLTGRIPNSLSGLHRLESFNASYNHLSGSVPLLLSKNFNSSSFKGNVQLCGYSVLVPCPPSPPPPSSQNTQIQKTRRHRKMRTRDIILIAAALFLLLCSVLLCLLRKRTSSSRKDSRKSIASMGRGGKGGPVIGTEVESGGETGGKLVHFDGPLVFTADDLLCATAEIMGKSNYGTIYKATLEDGNQVAVKRLKEKIAKNGREFEEEAYALGKIRHPNLLALRAYYLGPKGEKLLVFDYLPRGSLASFLHARGPDMAINWATRMKITKDITRGLSFLHTNANIVHGNLTSGNVLLDEQTNAKITDFGLARLTTSSSDGDVVATAGTLGYRAPELSKLKIANTRTDIYSLGVIMLELLTGKSPCEATNGFDLPQWVASIVNEEWTNEVFDLDLTRNESPGTEDELLNTLKLALHCVDPSPAARPEIQQVLGQLEEIKTE</sequence>
<dbReference type="EMBL" id="CM056809">
    <property type="protein sequence ID" value="KAJ8647657.1"/>
    <property type="molecule type" value="Genomic_DNA"/>
</dbReference>
<keyword evidence="2" id="KW-1185">Reference proteome</keyword>
<comment type="caution">
    <text evidence="1">The sequence shown here is derived from an EMBL/GenBank/DDBJ whole genome shotgun (WGS) entry which is preliminary data.</text>
</comment>
<name>A0ACC2MRX0_PERAE</name>
<evidence type="ECO:0000313" key="1">
    <source>
        <dbReference type="EMBL" id="KAJ8647657.1"/>
    </source>
</evidence>
<evidence type="ECO:0000313" key="2">
    <source>
        <dbReference type="Proteomes" id="UP001234297"/>
    </source>
</evidence>
<dbReference type="Proteomes" id="UP001234297">
    <property type="component" value="Chromosome 1"/>
</dbReference>
<reference evidence="1 2" key="1">
    <citation type="journal article" date="2022" name="Hortic Res">
        <title>A haplotype resolved chromosomal level avocado genome allows analysis of novel avocado genes.</title>
        <authorList>
            <person name="Nath O."/>
            <person name="Fletcher S.J."/>
            <person name="Hayward A."/>
            <person name="Shaw L.M."/>
            <person name="Masouleh A.K."/>
            <person name="Furtado A."/>
            <person name="Henry R.J."/>
            <person name="Mitter N."/>
        </authorList>
    </citation>
    <scope>NUCLEOTIDE SEQUENCE [LARGE SCALE GENOMIC DNA]</scope>
    <source>
        <strain evidence="2">cv. Hass</strain>
    </source>
</reference>
<accession>A0ACC2MRX0</accession>